<accession>A0A372FRP3</accession>
<dbReference type="PROSITE" id="PS00737">
    <property type="entry name" value="THIOLASE_2"/>
    <property type="match status" value="1"/>
</dbReference>
<reference evidence="14 15" key="1">
    <citation type="submission" date="2018-08" db="EMBL/GenBank/DDBJ databases">
        <title>Verrucosispora craniellae sp. nov., isolated from a marine sponge in the South China Sea.</title>
        <authorList>
            <person name="Li L."/>
            <person name="Lin H.W."/>
        </authorList>
    </citation>
    <scope>NUCLEOTIDE SEQUENCE [LARGE SCALE GENOMIC DNA]</scope>
    <source>
        <strain evidence="14 15">LHW63014</strain>
    </source>
</reference>
<dbReference type="NCBIfam" id="NF005890">
    <property type="entry name" value="PRK07851.1"/>
    <property type="match status" value="1"/>
</dbReference>
<evidence type="ECO:0000256" key="4">
    <source>
        <dbReference type="ARBA" id="ARBA00022832"/>
    </source>
</evidence>
<evidence type="ECO:0000256" key="8">
    <source>
        <dbReference type="ARBA" id="ARBA00023315"/>
    </source>
</evidence>
<feature type="domain" description="Thiolase N-terminal" evidence="12">
    <location>
        <begin position="10"/>
        <end position="287"/>
    </location>
</feature>
<evidence type="ECO:0000259" key="12">
    <source>
        <dbReference type="Pfam" id="PF00108"/>
    </source>
</evidence>
<comment type="caution">
    <text evidence="14">The sequence shown here is derived from an EMBL/GenBank/DDBJ whole genome shotgun (WGS) entry which is preliminary data.</text>
</comment>
<proteinExistence type="inferred from homology"/>
<name>A0A372FRP3_9ACTN</name>
<evidence type="ECO:0000313" key="14">
    <source>
        <dbReference type="EMBL" id="RFS43294.1"/>
    </source>
</evidence>
<dbReference type="PANTHER" id="PTHR43853:SF8">
    <property type="entry name" value="3-KETOACYL-COA THIOLASE, PEROXISOMAL"/>
    <property type="match status" value="1"/>
</dbReference>
<dbReference type="Pfam" id="PF00108">
    <property type="entry name" value="Thiolase_N"/>
    <property type="match status" value="1"/>
</dbReference>
<evidence type="ECO:0000259" key="13">
    <source>
        <dbReference type="Pfam" id="PF02803"/>
    </source>
</evidence>
<keyword evidence="3 10" id="KW-0808">Transferase</keyword>
<feature type="active site" description="Proton acceptor" evidence="9">
    <location>
        <position position="404"/>
    </location>
</feature>
<dbReference type="GO" id="GO:0010124">
    <property type="term" value="P:phenylacetate catabolic process"/>
    <property type="evidence" value="ECO:0007669"/>
    <property type="project" value="TreeGrafter"/>
</dbReference>
<dbReference type="CDD" id="cd00751">
    <property type="entry name" value="thiolase"/>
    <property type="match status" value="1"/>
</dbReference>
<keyword evidence="4" id="KW-0276">Fatty acid metabolism</keyword>
<evidence type="ECO:0000256" key="10">
    <source>
        <dbReference type="RuleBase" id="RU003557"/>
    </source>
</evidence>
<dbReference type="OrthoDB" id="9764638at2"/>
<evidence type="ECO:0000256" key="2">
    <source>
        <dbReference type="ARBA" id="ARBA00010982"/>
    </source>
</evidence>
<dbReference type="SUPFAM" id="SSF53901">
    <property type="entry name" value="Thiolase-like"/>
    <property type="match status" value="2"/>
</dbReference>
<comment type="subcellular location">
    <subcellularLocation>
        <location evidence="1">Peroxisome</location>
    </subcellularLocation>
</comment>
<evidence type="ECO:0000256" key="11">
    <source>
        <dbReference type="SAM" id="MobiDB-lite"/>
    </source>
</evidence>
<dbReference type="PANTHER" id="PTHR43853">
    <property type="entry name" value="3-KETOACYL-COA THIOLASE, PEROXISOMAL"/>
    <property type="match status" value="1"/>
</dbReference>
<dbReference type="InterPro" id="IPR020617">
    <property type="entry name" value="Thiolase_C"/>
</dbReference>
<comment type="similarity">
    <text evidence="2 10">Belongs to the thiolase-like superfamily. Thiolase family.</text>
</comment>
<dbReference type="EMBL" id="QVFU01000069">
    <property type="protein sequence ID" value="RFS43294.1"/>
    <property type="molecule type" value="Genomic_DNA"/>
</dbReference>
<feature type="active site" description="Acyl-thioester intermediate" evidence="9">
    <location>
        <position position="95"/>
    </location>
</feature>
<dbReference type="InterPro" id="IPR050215">
    <property type="entry name" value="Thiolase-like_sf_Thiolase"/>
</dbReference>
<feature type="region of interest" description="Disordered" evidence="11">
    <location>
        <begin position="155"/>
        <end position="174"/>
    </location>
</feature>
<protein>
    <submittedName>
        <fullName evidence="14">Acetyl-CoA C-acetyltransferase</fullName>
        <ecNumber evidence="14">2.3.1.9</ecNumber>
    </submittedName>
</protein>
<dbReference type="InterPro" id="IPR002155">
    <property type="entry name" value="Thiolase"/>
</dbReference>
<keyword evidence="6" id="KW-0443">Lipid metabolism</keyword>
<dbReference type="InterPro" id="IPR020613">
    <property type="entry name" value="Thiolase_CS"/>
</dbReference>
<dbReference type="Pfam" id="PF02803">
    <property type="entry name" value="Thiolase_C"/>
    <property type="match status" value="1"/>
</dbReference>
<feature type="active site" description="Proton acceptor" evidence="9">
    <location>
        <position position="374"/>
    </location>
</feature>
<evidence type="ECO:0000256" key="7">
    <source>
        <dbReference type="ARBA" id="ARBA00023140"/>
    </source>
</evidence>
<keyword evidence="15" id="KW-1185">Reference proteome</keyword>
<dbReference type="NCBIfam" id="TIGR01930">
    <property type="entry name" value="AcCoA-C-Actrans"/>
    <property type="match status" value="1"/>
</dbReference>
<dbReference type="PIRSF" id="PIRSF000429">
    <property type="entry name" value="Ac-CoA_Ac_transf"/>
    <property type="match status" value="1"/>
</dbReference>
<gene>
    <name evidence="14" type="ORF">D0Q02_28575</name>
</gene>
<dbReference type="AlphaFoldDB" id="A0A372FRP3"/>
<feature type="domain" description="Thiolase C-terminal" evidence="13">
    <location>
        <begin position="296"/>
        <end position="417"/>
    </location>
</feature>
<organism evidence="14 15">
    <name type="scientific">Micromonospora craniellae</name>
    <dbReference type="NCBI Taxonomy" id="2294034"/>
    <lineage>
        <taxon>Bacteria</taxon>
        <taxon>Bacillati</taxon>
        <taxon>Actinomycetota</taxon>
        <taxon>Actinomycetes</taxon>
        <taxon>Micromonosporales</taxon>
        <taxon>Micromonosporaceae</taxon>
        <taxon>Micromonospora</taxon>
    </lineage>
</organism>
<keyword evidence="8 10" id="KW-0012">Acyltransferase</keyword>
<dbReference type="FunFam" id="3.40.47.10:FF:000013">
    <property type="entry name" value="Acetyl-CoA acetyltransferase"/>
    <property type="match status" value="1"/>
</dbReference>
<evidence type="ECO:0000256" key="9">
    <source>
        <dbReference type="PIRSR" id="PIRSR000429-1"/>
    </source>
</evidence>
<dbReference type="GO" id="GO:0005737">
    <property type="term" value="C:cytoplasm"/>
    <property type="evidence" value="ECO:0007669"/>
    <property type="project" value="UniProtKB-ARBA"/>
</dbReference>
<dbReference type="Proteomes" id="UP000262621">
    <property type="component" value="Unassembled WGS sequence"/>
</dbReference>
<evidence type="ECO:0000256" key="1">
    <source>
        <dbReference type="ARBA" id="ARBA00004275"/>
    </source>
</evidence>
<evidence type="ECO:0000256" key="5">
    <source>
        <dbReference type="ARBA" id="ARBA00022946"/>
    </source>
</evidence>
<keyword evidence="7" id="KW-0576">Peroxisome</keyword>
<evidence type="ECO:0000256" key="3">
    <source>
        <dbReference type="ARBA" id="ARBA00022679"/>
    </source>
</evidence>
<evidence type="ECO:0000313" key="15">
    <source>
        <dbReference type="Proteomes" id="UP000262621"/>
    </source>
</evidence>
<dbReference type="EC" id="2.3.1.9" evidence="14"/>
<dbReference type="Gene3D" id="3.40.47.10">
    <property type="match status" value="1"/>
</dbReference>
<dbReference type="InterPro" id="IPR016039">
    <property type="entry name" value="Thiolase-like"/>
</dbReference>
<evidence type="ECO:0000256" key="6">
    <source>
        <dbReference type="ARBA" id="ARBA00023098"/>
    </source>
</evidence>
<dbReference type="GO" id="GO:0006635">
    <property type="term" value="P:fatty acid beta-oxidation"/>
    <property type="evidence" value="ECO:0007669"/>
    <property type="project" value="TreeGrafter"/>
</dbReference>
<dbReference type="RefSeq" id="WP_117231058.1">
    <property type="nucleotide sequence ID" value="NZ_CP061725.1"/>
</dbReference>
<sequence>MPIESSRDAVIVATARSPIGRAHKGSLRDVRPDDLAATIVQAALDKIPQLDPREIDDLYLGCGLPGGEQGFNMARVVAVLMGLDGLPGATTTRYCASSLQTTRMAMHAIRAGEGDVFVSAGVETVSRYARGNSDVLPPEAQALLGRWENPRFTEARQRSKGRTEAGAPVWTDPREQGTLPDVYLAMGQTAENLAQVHDVSRADMDAFGVRSQNLAEKAIADGFWAREITPVTTPDGTVVGADDGPRAGVTLEAVSALKPVFRPDGRITAGNCCPLNDGAAAVVVMSAQRAEELGITPLARIISTGVTALSPEIMGLGPVEASRQALARAGMTIDDVDLVEINEAFAAQVIPSYRQLGISEEKLNVAGGAIAVGHPFGMTGARITGTLLNALQWHDKTIGLETMCVGGGQGMAMVLERLN</sequence>
<keyword evidence="5" id="KW-0809">Transit peptide</keyword>
<dbReference type="GO" id="GO:0003985">
    <property type="term" value="F:acetyl-CoA C-acetyltransferase activity"/>
    <property type="evidence" value="ECO:0007669"/>
    <property type="project" value="UniProtKB-EC"/>
</dbReference>
<dbReference type="InterPro" id="IPR020616">
    <property type="entry name" value="Thiolase_N"/>
</dbReference>